<protein>
    <submittedName>
        <fullName evidence="1">Uncharacterized protein</fullName>
    </submittedName>
</protein>
<keyword evidence="2" id="KW-1185">Reference proteome</keyword>
<comment type="caution">
    <text evidence="1">The sequence shown here is derived from an EMBL/GenBank/DDBJ whole genome shotgun (WGS) entry which is preliminary data.</text>
</comment>
<reference evidence="1 2" key="1">
    <citation type="journal article" date="2016" name="Genome Biol. Evol.">
        <title>Gene Family Evolution Reflects Adaptation to Soil Environmental Stressors in the Genome of the Collembolan Orchesella cincta.</title>
        <authorList>
            <person name="Faddeeva-Vakhrusheva A."/>
            <person name="Derks M.F."/>
            <person name="Anvar S.Y."/>
            <person name="Agamennone V."/>
            <person name="Suring W."/>
            <person name="Smit S."/>
            <person name="van Straalen N.M."/>
            <person name="Roelofs D."/>
        </authorList>
    </citation>
    <scope>NUCLEOTIDE SEQUENCE [LARGE SCALE GENOMIC DNA]</scope>
    <source>
        <tissue evidence="1">Mixed pool</tissue>
    </source>
</reference>
<name>A0A1D2MUR1_ORCCI</name>
<dbReference type="Proteomes" id="UP000094527">
    <property type="component" value="Unassembled WGS sequence"/>
</dbReference>
<evidence type="ECO:0000313" key="2">
    <source>
        <dbReference type="Proteomes" id="UP000094527"/>
    </source>
</evidence>
<proteinExistence type="predicted"/>
<sequence>MISLCFTADSGRVHSFQFYSPSEDGGRIKAVAALVVHVRMTHPSLFTDYPESIVGSDEKEQTTVKPGTVILTCKPFAYAIACKYSHNRCDTCLKE</sequence>
<organism evidence="1 2">
    <name type="scientific">Orchesella cincta</name>
    <name type="common">Springtail</name>
    <name type="synonym">Podura cincta</name>
    <dbReference type="NCBI Taxonomy" id="48709"/>
    <lineage>
        <taxon>Eukaryota</taxon>
        <taxon>Metazoa</taxon>
        <taxon>Ecdysozoa</taxon>
        <taxon>Arthropoda</taxon>
        <taxon>Hexapoda</taxon>
        <taxon>Collembola</taxon>
        <taxon>Entomobryomorpha</taxon>
        <taxon>Entomobryoidea</taxon>
        <taxon>Orchesellidae</taxon>
        <taxon>Orchesellinae</taxon>
        <taxon>Orchesella</taxon>
    </lineage>
</organism>
<accession>A0A1D2MUR1</accession>
<evidence type="ECO:0000313" key="1">
    <source>
        <dbReference type="EMBL" id="ODM96746.1"/>
    </source>
</evidence>
<dbReference type="AlphaFoldDB" id="A0A1D2MUR1"/>
<dbReference type="EMBL" id="LJIJ01000507">
    <property type="protein sequence ID" value="ODM96746.1"/>
    <property type="molecule type" value="Genomic_DNA"/>
</dbReference>
<gene>
    <name evidence="1" type="ORF">Ocin01_09937</name>
</gene>